<dbReference type="RefSeq" id="WP_019958267.1">
    <property type="nucleotide sequence ID" value="NZ_CP091512.1"/>
</dbReference>
<dbReference type="InterPro" id="IPR050563">
    <property type="entry name" value="4-hydroxybenzoyl-CoA_TE"/>
</dbReference>
<gene>
    <name evidence="3" type="ORF">LVJ81_10955</name>
</gene>
<dbReference type="PANTHER" id="PTHR31793">
    <property type="entry name" value="4-HYDROXYBENZOYL-COA THIOESTERASE FAMILY MEMBER"/>
    <property type="match status" value="1"/>
</dbReference>
<keyword evidence="2" id="KW-0378">Hydrolase</keyword>
<evidence type="ECO:0000313" key="3">
    <source>
        <dbReference type="EMBL" id="UOO92127.1"/>
    </source>
</evidence>
<protein>
    <submittedName>
        <fullName evidence="3">Thioesterase family protein</fullName>
    </submittedName>
</protein>
<accession>A0ABY4EFG1</accession>
<comment type="similarity">
    <text evidence="1">Belongs to the 4-hydroxybenzoyl-CoA thioesterase family.</text>
</comment>
<evidence type="ECO:0000256" key="2">
    <source>
        <dbReference type="ARBA" id="ARBA00022801"/>
    </source>
</evidence>
<proteinExistence type="inferred from homology"/>
<dbReference type="SUPFAM" id="SSF54637">
    <property type="entry name" value="Thioesterase/thiol ester dehydrase-isomerase"/>
    <property type="match status" value="1"/>
</dbReference>
<reference evidence="3" key="1">
    <citation type="submission" date="2021-12" db="EMBL/GenBank/DDBJ databases">
        <authorList>
            <person name="Veyrier F.J."/>
        </authorList>
    </citation>
    <scope>NUCLEOTIDE SEQUENCE</scope>
    <source>
        <strain evidence="3">SAG 1488-6</strain>
    </source>
</reference>
<evidence type="ECO:0000313" key="4">
    <source>
        <dbReference type="Proteomes" id="UP000832034"/>
    </source>
</evidence>
<dbReference type="Gene3D" id="3.10.129.10">
    <property type="entry name" value="Hotdog Thioesterase"/>
    <property type="match status" value="1"/>
</dbReference>
<keyword evidence="4" id="KW-1185">Reference proteome</keyword>
<organism evidence="3 4">
    <name type="scientific">Vitreoscilla stercoraria</name>
    <dbReference type="NCBI Taxonomy" id="61"/>
    <lineage>
        <taxon>Bacteria</taxon>
        <taxon>Pseudomonadati</taxon>
        <taxon>Pseudomonadota</taxon>
        <taxon>Betaproteobacteria</taxon>
        <taxon>Neisseriales</taxon>
        <taxon>Neisseriaceae</taxon>
        <taxon>Vitreoscilla</taxon>
    </lineage>
</organism>
<evidence type="ECO:0000256" key="1">
    <source>
        <dbReference type="ARBA" id="ARBA00005953"/>
    </source>
</evidence>
<name>A0ABY4EFG1_VITST</name>
<dbReference type="Pfam" id="PF13279">
    <property type="entry name" value="4HBT_2"/>
    <property type="match status" value="1"/>
</dbReference>
<dbReference type="InterPro" id="IPR029069">
    <property type="entry name" value="HotDog_dom_sf"/>
</dbReference>
<dbReference type="EMBL" id="CP091512">
    <property type="protein sequence ID" value="UOO92127.1"/>
    <property type="molecule type" value="Genomic_DNA"/>
</dbReference>
<sequence>MSRIKIDIPETIHFTTQLTAQIGDINYGNHVSNDAFLRMAHEARLRFLMHFSYSEMNIEGAGLIMADAAIQFLSQAFYADVLNVHVSVTHIGRAGFTLVYIFEHADDQKAIARIQNGMVFFDYDAQTVTPTPEAFKNLFA</sequence>
<dbReference type="Proteomes" id="UP000832034">
    <property type="component" value="Chromosome"/>
</dbReference>
<dbReference type="CDD" id="cd00586">
    <property type="entry name" value="4HBT"/>
    <property type="match status" value="1"/>
</dbReference>
<dbReference type="PANTHER" id="PTHR31793:SF27">
    <property type="entry name" value="NOVEL THIOESTERASE SUPERFAMILY DOMAIN AND SAPOSIN A-TYPE DOMAIN CONTAINING PROTEIN (0610012H03RIK)"/>
    <property type="match status" value="1"/>
</dbReference>
<reference evidence="3" key="2">
    <citation type="journal article" date="2022" name="Res Sq">
        <title>Evolution of multicellular longitudinally dividing oral cavity symbionts (Neisseriaceae).</title>
        <authorList>
            <person name="Nyongesa S."/>
            <person name="Weber P."/>
            <person name="Bernet E."/>
            <person name="Pullido F."/>
            <person name="Nieckarz M."/>
            <person name="Delaby M."/>
            <person name="Nieves C."/>
            <person name="Viehboeck T."/>
            <person name="Krause N."/>
            <person name="Rivera-Millot A."/>
            <person name="Nakamura A."/>
            <person name="Vischer N."/>
            <person name="VanNieuwenhze M."/>
            <person name="Brun Y."/>
            <person name="Cava F."/>
            <person name="Bulgheresi S."/>
            <person name="Veyrier F."/>
        </authorList>
    </citation>
    <scope>NUCLEOTIDE SEQUENCE</scope>
    <source>
        <strain evidence="3">SAG 1488-6</strain>
    </source>
</reference>